<organism evidence="2 3">
    <name type="scientific">Ramularia collo-cygni</name>
    <dbReference type="NCBI Taxonomy" id="112498"/>
    <lineage>
        <taxon>Eukaryota</taxon>
        <taxon>Fungi</taxon>
        <taxon>Dikarya</taxon>
        <taxon>Ascomycota</taxon>
        <taxon>Pezizomycotina</taxon>
        <taxon>Dothideomycetes</taxon>
        <taxon>Dothideomycetidae</taxon>
        <taxon>Mycosphaerellales</taxon>
        <taxon>Mycosphaerellaceae</taxon>
        <taxon>Ramularia</taxon>
    </lineage>
</organism>
<dbReference type="PANTHER" id="PTHR42085">
    <property type="entry name" value="F-BOX DOMAIN-CONTAINING PROTEIN"/>
    <property type="match status" value="1"/>
</dbReference>
<feature type="compositionally biased region" description="Low complexity" evidence="1">
    <location>
        <begin position="1"/>
        <end position="15"/>
    </location>
</feature>
<evidence type="ECO:0000256" key="1">
    <source>
        <dbReference type="SAM" id="MobiDB-lite"/>
    </source>
</evidence>
<protein>
    <recommendedName>
        <fullName evidence="4">F-box domain-containing protein</fullName>
    </recommendedName>
</protein>
<dbReference type="InterPro" id="IPR038883">
    <property type="entry name" value="AN11006-like"/>
</dbReference>
<keyword evidence="3" id="KW-1185">Reference proteome</keyword>
<gene>
    <name evidence="2" type="ORF">RCC_01697</name>
</gene>
<name>A0A2D3USZ4_9PEZI</name>
<feature type="region of interest" description="Disordered" evidence="1">
    <location>
        <begin position="1"/>
        <end position="27"/>
    </location>
</feature>
<evidence type="ECO:0000313" key="2">
    <source>
        <dbReference type="EMBL" id="CZT15860.1"/>
    </source>
</evidence>
<dbReference type="STRING" id="112498.A0A2D3USZ4"/>
<dbReference type="GeneID" id="35596931"/>
<reference evidence="2 3" key="1">
    <citation type="submission" date="2016-03" db="EMBL/GenBank/DDBJ databases">
        <authorList>
            <person name="Ploux O."/>
        </authorList>
    </citation>
    <scope>NUCLEOTIDE SEQUENCE [LARGE SCALE GENOMIC DNA]</scope>
    <source>
        <strain evidence="2 3">URUG2</strain>
    </source>
</reference>
<accession>A0A2D3USZ4</accession>
<dbReference type="Proteomes" id="UP000225277">
    <property type="component" value="Unassembled WGS sequence"/>
</dbReference>
<dbReference type="OrthoDB" id="3636929at2759"/>
<evidence type="ECO:0008006" key="4">
    <source>
        <dbReference type="Google" id="ProtNLM"/>
    </source>
</evidence>
<sequence length="224" mass="24910">MNSSDMNSGDMNSSDTGKTVPTTQPPPFRLSDLPTELQLIIFEYAVSTDENLLVNLPCASYYGTFPDDNCTVEEMLKVQALQSPQQPALTRTCQSIRSVTIPMFYKLNNFGSCYCYKDFMQLACGWLRAIGWKNRAMMKSFTFFSNDDGMGGTYPYLYRLVDDKDLKALLRSTACRDMGGMIVSTYSVGNCAHAVKFPLEEEDPMDGLELDLLFGSTADEGVTG</sequence>
<proteinExistence type="predicted"/>
<evidence type="ECO:0000313" key="3">
    <source>
        <dbReference type="Proteomes" id="UP000225277"/>
    </source>
</evidence>
<dbReference type="AlphaFoldDB" id="A0A2D3USZ4"/>
<dbReference type="RefSeq" id="XP_023622755.1">
    <property type="nucleotide sequence ID" value="XM_023766987.1"/>
</dbReference>
<dbReference type="PANTHER" id="PTHR42085:SF2">
    <property type="entry name" value="F-BOX DOMAIN-CONTAINING PROTEIN"/>
    <property type="match status" value="1"/>
</dbReference>
<dbReference type="EMBL" id="FJUY01000002">
    <property type="protein sequence ID" value="CZT15860.1"/>
    <property type="molecule type" value="Genomic_DNA"/>
</dbReference>